<accession>A0AAV6ZM63</accession>
<feature type="non-terminal residue" evidence="1">
    <location>
        <position position="1"/>
    </location>
</feature>
<organism evidence="1 2">
    <name type="scientific">Engystomops pustulosus</name>
    <name type="common">Tungara frog</name>
    <name type="synonym">Physalaemus pustulosus</name>
    <dbReference type="NCBI Taxonomy" id="76066"/>
    <lineage>
        <taxon>Eukaryota</taxon>
        <taxon>Metazoa</taxon>
        <taxon>Chordata</taxon>
        <taxon>Craniata</taxon>
        <taxon>Vertebrata</taxon>
        <taxon>Euteleostomi</taxon>
        <taxon>Amphibia</taxon>
        <taxon>Batrachia</taxon>
        <taxon>Anura</taxon>
        <taxon>Neobatrachia</taxon>
        <taxon>Hyloidea</taxon>
        <taxon>Leptodactylidae</taxon>
        <taxon>Leiuperinae</taxon>
        <taxon>Engystomops</taxon>
    </lineage>
</organism>
<comment type="caution">
    <text evidence="1">The sequence shown here is derived from an EMBL/GenBank/DDBJ whole genome shotgun (WGS) entry which is preliminary data.</text>
</comment>
<dbReference type="EMBL" id="WNYA01000869">
    <property type="protein sequence ID" value="KAG8546988.1"/>
    <property type="molecule type" value="Genomic_DNA"/>
</dbReference>
<reference evidence="1" key="1">
    <citation type="thesis" date="2020" institute="ProQuest LLC" country="789 East Eisenhower Parkway, Ann Arbor, MI, USA">
        <title>Comparative Genomics and Chromosome Evolution.</title>
        <authorList>
            <person name="Mudd A.B."/>
        </authorList>
    </citation>
    <scope>NUCLEOTIDE SEQUENCE</scope>
    <source>
        <strain evidence="1">237g6f4</strain>
        <tissue evidence="1">Blood</tissue>
    </source>
</reference>
<dbReference type="AlphaFoldDB" id="A0AAV6ZM63"/>
<proteinExistence type="predicted"/>
<gene>
    <name evidence="1" type="ORF">GDO81_029351</name>
</gene>
<name>A0AAV6ZM63_ENGPU</name>
<protein>
    <submittedName>
        <fullName evidence="1">Uncharacterized protein</fullName>
    </submittedName>
</protein>
<evidence type="ECO:0000313" key="1">
    <source>
        <dbReference type="EMBL" id="KAG8546988.1"/>
    </source>
</evidence>
<keyword evidence="2" id="KW-1185">Reference proteome</keyword>
<evidence type="ECO:0000313" key="2">
    <source>
        <dbReference type="Proteomes" id="UP000824782"/>
    </source>
</evidence>
<sequence>ISARFWNLPLLSGTAGAFRGINVGGTRMCVLSTQTLTLSPTHPVIGARCQREKGTSLTEPSTRISQNTGTGCRRKKHMLRSKEDSRRERSSNFQAFVRMAMETLLGSCRRKRGIHHSSTESVQPSKTLMSWHRHSLPVRPFLLVRADRGVRT</sequence>
<dbReference type="Proteomes" id="UP000824782">
    <property type="component" value="Unassembled WGS sequence"/>
</dbReference>